<evidence type="ECO:0000313" key="2">
    <source>
        <dbReference type="EMBL" id="QPS01895.1"/>
    </source>
</evidence>
<dbReference type="GeneID" id="35768164"/>
<accession>A0A0X8FFK8</accession>
<dbReference type="RefSeq" id="WP_060778829.1">
    <property type="nucleotide sequence ID" value="NZ_CAJHLF010000004.1"/>
</dbReference>
<dbReference type="EMBL" id="CP065662">
    <property type="protein sequence ID" value="QPS01895.1"/>
    <property type="molecule type" value="Genomic_DNA"/>
</dbReference>
<evidence type="ECO:0000313" key="4">
    <source>
        <dbReference type="Proteomes" id="UP001069145"/>
    </source>
</evidence>
<dbReference type="PIRSF" id="PIRSF011474">
    <property type="entry name" value="Glucitol_operon_activator"/>
    <property type="match status" value="1"/>
</dbReference>
<proteinExistence type="predicted"/>
<dbReference type="Pfam" id="PF06923">
    <property type="entry name" value="GutM"/>
    <property type="match status" value="1"/>
</dbReference>
<dbReference type="Proteomes" id="UP001069145">
    <property type="component" value="Unassembled WGS sequence"/>
</dbReference>
<protein>
    <submittedName>
        <fullName evidence="1 2">Transcriptional regulator</fullName>
    </submittedName>
</protein>
<organism evidence="2 3">
    <name type="scientific">Aerococcus urinae</name>
    <dbReference type="NCBI Taxonomy" id="1376"/>
    <lineage>
        <taxon>Bacteria</taxon>
        <taxon>Bacillati</taxon>
        <taxon>Bacillota</taxon>
        <taxon>Bacilli</taxon>
        <taxon>Lactobacillales</taxon>
        <taxon>Aerococcaceae</taxon>
        <taxon>Aerococcus</taxon>
    </lineage>
</organism>
<reference evidence="1" key="2">
    <citation type="submission" date="2022-09" db="EMBL/GenBank/DDBJ databases">
        <title>Aerococcus urinae taxonomy study.</title>
        <authorList>
            <person name="Christensen J."/>
            <person name="Senneby E."/>
        </authorList>
    </citation>
    <scope>NUCLEOTIDE SEQUENCE</scope>
    <source>
        <strain evidence="1">NLD-066-U95</strain>
    </source>
</reference>
<dbReference type="OrthoDB" id="9096700at2"/>
<sequence>MSFMIVFGGMALLAYLGQAFLGFLQIKHFNQVYQDLRKQGKVAIGRRSGKLRQGTIVMFAVNDQARILDAYKMQGVTVLAKFKRLPQYIGQDLYLIDRKHPLVQKENKLTQIAMEDAREVYIRVEIGDYKEEKPQSTFKQLGNFATQMKYTLSNKVKGRG</sequence>
<dbReference type="KEGG" id="aun:AWM73_07885"/>
<name>A0A0X8FFK8_9LACT</name>
<reference evidence="2 3" key="1">
    <citation type="submission" date="2020-12" db="EMBL/GenBank/DDBJ databases">
        <title>FDA dAtabase for Regulatory Grade micrObial Sequences (FDA-ARGOS): Supporting development and validation of Infectious Disease Dx tests.</title>
        <authorList>
            <person name="Sproer C."/>
            <person name="Gronow S."/>
            <person name="Severitt S."/>
            <person name="Schroder I."/>
            <person name="Tallon L."/>
            <person name="Sadzewicz L."/>
            <person name="Zhao X."/>
            <person name="Boylan J."/>
            <person name="Ott S."/>
            <person name="Bowen H."/>
            <person name="Vavikolanu K."/>
            <person name="Mehta A."/>
            <person name="Aluvathingal J."/>
            <person name="Nadendla S."/>
            <person name="Lowell S."/>
            <person name="Myers T."/>
            <person name="Yan Y."/>
            <person name="Sichtig H."/>
        </authorList>
    </citation>
    <scope>NUCLEOTIDE SEQUENCE [LARGE SCALE GENOMIC DNA]</scope>
    <source>
        <strain evidence="2 3">FDAARGOS_911</strain>
    </source>
</reference>
<evidence type="ECO:0000313" key="3">
    <source>
        <dbReference type="Proteomes" id="UP000594771"/>
    </source>
</evidence>
<gene>
    <name evidence="2" type="ORF">I6G68_02130</name>
    <name evidence="1" type="ORF">ODY43_02730</name>
</gene>
<dbReference type="AlphaFoldDB" id="A0A0X8FFK8"/>
<evidence type="ECO:0000313" key="1">
    <source>
        <dbReference type="EMBL" id="MCY3052893.1"/>
    </source>
</evidence>
<keyword evidence="4" id="KW-1185">Reference proteome</keyword>
<dbReference type="EMBL" id="JAOTML010000002">
    <property type="protein sequence ID" value="MCY3052893.1"/>
    <property type="molecule type" value="Genomic_DNA"/>
</dbReference>
<dbReference type="Proteomes" id="UP000594771">
    <property type="component" value="Chromosome"/>
</dbReference>
<dbReference type="InterPro" id="IPR009693">
    <property type="entry name" value="Glucitol_operon_activator"/>
</dbReference>